<evidence type="ECO:0000259" key="4">
    <source>
        <dbReference type="PROSITE" id="PS50995"/>
    </source>
</evidence>
<dbReference type="Pfam" id="PF13463">
    <property type="entry name" value="HTH_27"/>
    <property type="match status" value="1"/>
</dbReference>
<protein>
    <recommendedName>
        <fullName evidence="4">HTH marR-type domain-containing protein</fullName>
    </recommendedName>
</protein>
<dbReference type="PANTHER" id="PTHR42756:SF1">
    <property type="entry name" value="TRANSCRIPTIONAL REPRESSOR OF EMRAB OPERON"/>
    <property type="match status" value="1"/>
</dbReference>
<keyword evidence="1" id="KW-0805">Transcription regulation</keyword>
<dbReference type="PROSITE" id="PS50995">
    <property type="entry name" value="HTH_MARR_2"/>
    <property type="match status" value="1"/>
</dbReference>
<dbReference type="GO" id="GO:0003677">
    <property type="term" value="F:DNA binding"/>
    <property type="evidence" value="ECO:0007669"/>
    <property type="project" value="UniProtKB-KW"/>
</dbReference>
<evidence type="ECO:0000256" key="1">
    <source>
        <dbReference type="ARBA" id="ARBA00023015"/>
    </source>
</evidence>
<dbReference type="InterPro" id="IPR036390">
    <property type="entry name" value="WH_DNA-bd_sf"/>
</dbReference>
<gene>
    <name evidence="5" type="ORF">CRYO30217_00410</name>
</gene>
<evidence type="ECO:0000256" key="2">
    <source>
        <dbReference type="ARBA" id="ARBA00023125"/>
    </source>
</evidence>
<dbReference type="Gene3D" id="1.10.10.10">
    <property type="entry name" value="Winged helix-like DNA-binding domain superfamily/Winged helix DNA-binding domain"/>
    <property type="match status" value="1"/>
</dbReference>
<feature type="domain" description="HTH marR-type" evidence="4">
    <location>
        <begin position="50"/>
        <end position="183"/>
    </location>
</feature>
<dbReference type="GO" id="GO:0003700">
    <property type="term" value="F:DNA-binding transcription factor activity"/>
    <property type="evidence" value="ECO:0007669"/>
    <property type="project" value="InterPro"/>
</dbReference>
<sequence>MKAELLHNLIDLVEEFNKNNASGTMEDFVVWLSGKYFKSEESEEHQEQLDLMLAFQISMLNKLIKRQTKEVISESSLSSLDGYSFLLHLDQADSFRKMELIEMHNLEAPTGIEIIKRLLSKGLIQEYNDSEDKRAKRVKMTDAGKAELERLKPLVDAKFKSFAQALPLNDKLSLVAAMNKLIRS</sequence>
<proteinExistence type="predicted"/>
<dbReference type="EMBL" id="OU015584">
    <property type="protein sequence ID" value="CAG5077512.1"/>
    <property type="molecule type" value="Genomic_DNA"/>
</dbReference>
<dbReference type="Proteomes" id="UP000683507">
    <property type="component" value="Chromosome"/>
</dbReference>
<organism evidence="5 6">
    <name type="scientific">Parvicella tangerina</name>
    <dbReference type="NCBI Taxonomy" id="2829795"/>
    <lineage>
        <taxon>Bacteria</taxon>
        <taxon>Pseudomonadati</taxon>
        <taxon>Bacteroidota</taxon>
        <taxon>Flavobacteriia</taxon>
        <taxon>Flavobacteriales</taxon>
        <taxon>Parvicellaceae</taxon>
        <taxon>Parvicella</taxon>
    </lineage>
</organism>
<accession>A0A916JKE1</accession>
<evidence type="ECO:0000256" key="3">
    <source>
        <dbReference type="ARBA" id="ARBA00023163"/>
    </source>
</evidence>
<dbReference type="RefSeq" id="WP_258540645.1">
    <property type="nucleotide sequence ID" value="NZ_OU015584.1"/>
</dbReference>
<evidence type="ECO:0000313" key="6">
    <source>
        <dbReference type="Proteomes" id="UP000683507"/>
    </source>
</evidence>
<dbReference type="SUPFAM" id="SSF46785">
    <property type="entry name" value="Winged helix' DNA-binding domain"/>
    <property type="match status" value="1"/>
</dbReference>
<evidence type="ECO:0000313" key="5">
    <source>
        <dbReference type="EMBL" id="CAG5077512.1"/>
    </source>
</evidence>
<dbReference type="KEGG" id="ptan:CRYO30217_00410"/>
<keyword evidence="3" id="KW-0804">Transcription</keyword>
<keyword evidence="2" id="KW-0238">DNA-binding</keyword>
<dbReference type="PANTHER" id="PTHR42756">
    <property type="entry name" value="TRANSCRIPTIONAL REGULATOR, MARR"/>
    <property type="match status" value="1"/>
</dbReference>
<keyword evidence="6" id="KW-1185">Reference proteome</keyword>
<dbReference type="InterPro" id="IPR000835">
    <property type="entry name" value="HTH_MarR-typ"/>
</dbReference>
<dbReference type="SMART" id="SM00347">
    <property type="entry name" value="HTH_MARR"/>
    <property type="match status" value="1"/>
</dbReference>
<dbReference type="InterPro" id="IPR036388">
    <property type="entry name" value="WH-like_DNA-bd_sf"/>
</dbReference>
<dbReference type="AlphaFoldDB" id="A0A916JKE1"/>
<reference evidence="5" key="1">
    <citation type="submission" date="2021-04" db="EMBL/GenBank/DDBJ databases">
        <authorList>
            <person name="Rodrigo-Torres L."/>
            <person name="Arahal R. D."/>
            <person name="Lucena T."/>
        </authorList>
    </citation>
    <scope>NUCLEOTIDE SEQUENCE</scope>
    <source>
        <strain evidence="5">AS29M-1</strain>
    </source>
</reference>
<name>A0A916JKE1_9FLAO</name>